<reference evidence="1" key="2">
    <citation type="journal article" date="2015" name="Data Brief">
        <title>Shoot transcriptome of the giant reed, Arundo donax.</title>
        <authorList>
            <person name="Barrero R.A."/>
            <person name="Guerrero F.D."/>
            <person name="Moolhuijzen P."/>
            <person name="Goolsby J.A."/>
            <person name="Tidwell J."/>
            <person name="Bellgard S.E."/>
            <person name="Bellgard M.I."/>
        </authorList>
    </citation>
    <scope>NUCLEOTIDE SEQUENCE</scope>
    <source>
        <tissue evidence="1">Shoot tissue taken approximately 20 cm above the soil surface</tissue>
    </source>
</reference>
<sequence length="112" mass="13348">MEGEIMLWSMSSFWLHRRSHKELKKIEAELSRIADEEGTYRVVVEDWLKKMTMAFHLRALEEDADEMAFHIEEDAQVESKTITKEDSPNEMGGDPLLVWRIYSCRRKEQEEE</sequence>
<name>A0A0A9CEW6_ARUDO</name>
<dbReference type="EMBL" id="GBRH01225955">
    <property type="protein sequence ID" value="JAD71940.1"/>
    <property type="molecule type" value="Transcribed_RNA"/>
</dbReference>
<evidence type="ECO:0000313" key="1">
    <source>
        <dbReference type="EMBL" id="JAD71940.1"/>
    </source>
</evidence>
<organism evidence="1">
    <name type="scientific">Arundo donax</name>
    <name type="common">Giant reed</name>
    <name type="synonym">Donax arundinaceus</name>
    <dbReference type="NCBI Taxonomy" id="35708"/>
    <lineage>
        <taxon>Eukaryota</taxon>
        <taxon>Viridiplantae</taxon>
        <taxon>Streptophyta</taxon>
        <taxon>Embryophyta</taxon>
        <taxon>Tracheophyta</taxon>
        <taxon>Spermatophyta</taxon>
        <taxon>Magnoliopsida</taxon>
        <taxon>Liliopsida</taxon>
        <taxon>Poales</taxon>
        <taxon>Poaceae</taxon>
        <taxon>PACMAD clade</taxon>
        <taxon>Arundinoideae</taxon>
        <taxon>Arundineae</taxon>
        <taxon>Arundo</taxon>
    </lineage>
</organism>
<dbReference type="AlphaFoldDB" id="A0A0A9CEW6"/>
<reference evidence="1" key="1">
    <citation type="submission" date="2014-09" db="EMBL/GenBank/DDBJ databases">
        <authorList>
            <person name="Magalhaes I.L.F."/>
            <person name="Oliveira U."/>
            <person name="Santos F.R."/>
            <person name="Vidigal T.H.D.A."/>
            <person name="Brescovit A.D."/>
            <person name="Santos A.J."/>
        </authorList>
    </citation>
    <scope>NUCLEOTIDE SEQUENCE</scope>
    <source>
        <tissue evidence="1">Shoot tissue taken approximately 20 cm above the soil surface</tissue>
    </source>
</reference>
<proteinExistence type="predicted"/>
<protein>
    <submittedName>
        <fullName evidence="1">Uncharacterized protein</fullName>
    </submittedName>
</protein>
<accession>A0A0A9CEW6</accession>